<protein>
    <recommendedName>
        <fullName evidence="6">CUB domain-containing protein</fullName>
    </recommendedName>
</protein>
<evidence type="ECO:0000256" key="5">
    <source>
        <dbReference type="SAM" id="SignalP"/>
    </source>
</evidence>
<dbReference type="InterPro" id="IPR035914">
    <property type="entry name" value="Sperma_CUB_dom_sf"/>
</dbReference>
<feature type="compositionally biased region" description="Low complexity" evidence="4">
    <location>
        <begin position="48"/>
        <end position="65"/>
    </location>
</feature>
<evidence type="ECO:0000256" key="3">
    <source>
        <dbReference type="PROSITE-ProRule" id="PRU00059"/>
    </source>
</evidence>
<evidence type="ECO:0000256" key="2">
    <source>
        <dbReference type="ARBA" id="ARBA00023157"/>
    </source>
</evidence>
<evidence type="ECO:0000256" key="1">
    <source>
        <dbReference type="ARBA" id="ARBA00022737"/>
    </source>
</evidence>
<keyword evidence="1" id="KW-0677">Repeat</keyword>
<dbReference type="InterPro" id="IPR000859">
    <property type="entry name" value="CUB_dom"/>
</dbReference>
<dbReference type="AlphaFoldDB" id="E9HM45"/>
<name>E9HM45_DAPPU</name>
<comment type="caution">
    <text evidence="3">Lacks conserved residue(s) required for the propagation of feature annotation.</text>
</comment>
<dbReference type="SUPFAM" id="SSF49854">
    <property type="entry name" value="Spermadhesin, CUB domain"/>
    <property type="match status" value="1"/>
</dbReference>
<evidence type="ECO:0000313" key="8">
    <source>
        <dbReference type="Proteomes" id="UP000000305"/>
    </source>
</evidence>
<sequence>MKLFPIFFKFFLWAAVCLAVAAAQETRDCNAQKTPTKLMARRTWPSQTATTTAKPTTTTTSTTTAKATTTTPLPILFNCSVDNPGVVQSPNFPGDYGNEDRRCRVTITAPAGWLIQLNFTTFNVEIDKAYVQVSGDMGQPIMGGTNGNEIPGVVATTNAMSIGFFCFVSQKPSNDIYNWQATFSVSVITFQIAPLTVSQFKISTLLTDVCPFTL</sequence>
<dbReference type="PhylomeDB" id="E9HM45"/>
<dbReference type="InParanoid" id="E9HM45"/>
<dbReference type="CDD" id="cd00041">
    <property type="entry name" value="CUB"/>
    <property type="match status" value="1"/>
</dbReference>
<keyword evidence="5" id="KW-0732">Signal</keyword>
<dbReference type="EMBL" id="GL732684">
    <property type="protein sequence ID" value="EFX67205.1"/>
    <property type="molecule type" value="Genomic_DNA"/>
</dbReference>
<evidence type="ECO:0000259" key="6">
    <source>
        <dbReference type="PROSITE" id="PS01180"/>
    </source>
</evidence>
<organism evidence="7 8">
    <name type="scientific">Daphnia pulex</name>
    <name type="common">Water flea</name>
    <dbReference type="NCBI Taxonomy" id="6669"/>
    <lineage>
        <taxon>Eukaryota</taxon>
        <taxon>Metazoa</taxon>
        <taxon>Ecdysozoa</taxon>
        <taxon>Arthropoda</taxon>
        <taxon>Crustacea</taxon>
        <taxon>Branchiopoda</taxon>
        <taxon>Diplostraca</taxon>
        <taxon>Cladocera</taxon>
        <taxon>Anomopoda</taxon>
        <taxon>Daphniidae</taxon>
        <taxon>Daphnia</taxon>
    </lineage>
</organism>
<feature type="domain" description="CUB" evidence="6">
    <location>
        <begin position="64"/>
        <end position="186"/>
    </location>
</feature>
<reference evidence="7 8" key="1">
    <citation type="journal article" date="2011" name="Science">
        <title>The ecoresponsive genome of Daphnia pulex.</title>
        <authorList>
            <person name="Colbourne J.K."/>
            <person name="Pfrender M.E."/>
            <person name="Gilbert D."/>
            <person name="Thomas W.K."/>
            <person name="Tucker A."/>
            <person name="Oakley T.H."/>
            <person name="Tokishita S."/>
            <person name="Aerts A."/>
            <person name="Arnold G.J."/>
            <person name="Basu M.K."/>
            <person name="Bauer D.J."/>
            <person name="Caceres C.E."/>
            <person name="Carmel L."/>
            <person name="Casola C."/>
            <person name="Choi J.H."/>
            <person name="Detter J.C."/>
            <person name="Dong Q."/>
            <person name="Dusheyko S."/>
            <person name="Eads B.D."/>
            <person name="Frohlich T."/>
            <person name="Geiler-Samerotte K.A."/>
            <person name="Gerlach D."/>
            <person name="Hatcher P."/>
            <person name="Jogdeo S."/>
            <person name="Krijgsveld J."/>
            <person name="Kriventseva E.V."/>
            <person name="Kultz D."/>
            <person name="Laforsch C."/>
            <person name="Lindquist E."/>
            <person name="Lopez J."/>
            <person name="Manak J.R."/>
            <person name="Muller J."/>
            <person name="Pangilinan J."/>
            <person name="Patwardhan R.P."/>
            <person name="Pitluck S."/>
            <person name="Pritham E.J."/>
            <person name="Rechtsteiner A."/>
            <person name="Rho M."/>
            <person name="Rogozin I.B."/>
            <person name="Sakarya O."/>
            <person name="Salamov A."/>
            <person name="Schaack S."/>
            <person name="Shapiro H."/>
            <person name="Shiga Y."/>
            <person name="Skalitzky C."/>
            <person name="Smith Z."/>
            <person name="Souvorov A."/>
            <person name="Sung W."/>
            <person name="Tang Z."/>
            <person name="Tsuchiya D."/>
            <person name="Tu H."/>
            <person name="Vos H."/>
            <person name="Wang M."/>
            <person name="Wolf Y.I."/>
            <person name="Yamagata H."/>
            <person name="Yamada T."/>
            <person name="Ye Y."/>
            <person name="Shaw J.R."/>
            <person name="Andrews J."/>
            <person name="Crease T.J."/>
            <person name="Tang H."/>
            <person name="Lucas S.M."/>
            <person name="Robertson H.M."/>
            <person name="Bork P."/>
            <person name="Koonin E.V."/>
            <person name="Zdobnov E.M."/>
            <person name="Grigoriev I.V."/>
            <person name="Lynch M."/>
            <person name="Boore J.L."/>
        </authorList>
    </citation>
    <scope>NUCLEOTIDE SEQUENCE [LARGE SCALE GENOMIC DNA]</scope>
</reference>
<dbReference type="PROSITE" id="PS01180">
    <property type="entry name" value="CUB"/>
    <property type="match status" value="1"/>
</dbReference>
<feature type="region of interest" description="Disordered" evidence="4">
    <location>
        <begin position="43"/>
        <end position="65"/>
    </location>
</feature>
<dbReference type="Gene3D" id="2.60.120.290">
    <property type="entry name" value="Spermadhesin, CUB domain"/>
    <property type="match status" value="1"/>
</dbReference>
<dbReference type="Proteomes" id="UP000000305">
    <property type="component" value="Unassembled WGS sequence"/>
</dbReference>
<keyword evidence="8" id="KW-1185">Reference proteome</keyword>
<keyword evidence="2" id="KW-1015">Disulfide bond</keyword>
<gene>
    <name evidence="7" type="ORF">DAPPUDRAFT_115656</name>
</gene>
<feature type="chain" id="PRO_5003241223" description="CUB domain-containing protein" evidence="5">
    <location>
        <begin position="24"/>
        <end position="214"/>
    </location>
</feature>
<evidence type="ECO:0000256" key="4">
    <source>
        <dbReference type="SAM" id="MobiDB-lite"/>
    </source>
</evidence>
<accession>E9HM45</accession>
<dbReference type="PANTHER" id="PTHR24251:SF30">
    <property type="entry name" value="MEMBRANE FRIZZLED-RELATED PROTEIN"/>
    <property type="match status" value="1"/>
</dbReference>
<dbReference type="OrthoDB" id="5954286at2759"/>
<dbReference type="PANTHER" id="PTHR24251">
    <property type="entry name" value="OVOCHYMASE-RELATED"/>
    <property type="match status" value="1"/>
</dbReference>
<dbReference type="HOGENOM" id="CLU_1148225_0_0_1"/>
<feature type="signal peptide" evidence="5">
    <location>
        <begin position="1"/>
        <end position="23"/>
    </location>
</feature>
<dbReference type="Pfam" id="PF00431">
    <property type="entry name" value="CUB"/>
    <property type="match status" value="1"/>
</dbReference>
<evidence type="ECO:0000313" key="7">
    <source>
        <dbReference type="EMBL" id="EFX67205.1"/>
    </source>
</evidence>
<dbReference type="KEGG" id="dpx:DAPPUDRAFT_115656"/>
<proteinExistence type="predicted"/>